<protein>
    <submittedName>
        <fullName evidence="1">Uncharacterized protein</fullName>
    </submittedName>
</protein>
<organism evidence="1 2">
    <name type="scientific">Ensifer oleiphilus</name>
    <dbReference type="NCBI Taxonomy" id="2742698"/>
    <lineage>
        <taxon>Bacteria</taxon>
        <taxon>Pseudomonadati</taxon>
        <taxon>Pseudomonadota</taxon>
        <taxon>Alphaproteobacteria</taxon>
        <taxon>Hyphomicrobiales</taxon>
        <taxon>Rhizobiaceae</taxon>
        <taxon>Sinorhizobium/Ensifer group</taxon>
        <taxon>Ensifer</taxon>
    </lineage>
</organism>
<gene>
    <name evidence="1" type="ORF">HT585_20770</name>
</gene>
<keyword evidence="2" id="KW-1185">Reference proteome</keyword>
<dbReference type="Proteomes" id="UP000520198">
    <property type="component" value="Unassembled WGS sequence"/>
</dbReference>
<accession>A0A7Y6UQ41</accession>
<reference evidence="1 2" key="1">
    <citation type="submission" date="2020-06" db="EMBL/GenBank/DDBJ databases">
        <authorList>
            <person name="Grouzdev D.S."/>
        </authorList>
    </citation>
    <scope>NUCLEOTIDE SEQUENCE [LARGE SCALE GENOMIC DNA]</scope>
    <source>
        <strain evidence="1 2">HO-A22</strain>
    </source>
</reference>
<name>A0A7Y6UQ41_9HYPH</name>
<sequence length="77" mass="8640">MDILEFPHTRDQREAQERLRDAMREFNAAVKFAAKMGLEVDVSQVPCYASYSVEPLMLVNVAANIPGKLPNVDVGEF</sequence>
<comment type="caution">
    <text evidence="1">The sequence shown here is derived from an EMBL/GenBank/DDBJ whole genome shotgun (WGS) entry which is preliminary data.</text>
</comment>
<dbReference type="RefSeq" id="WP_176354744.1">
    <property type="nucleotide sequence ID" value="NZ_JABWDU010000005.1"/>
</dbReference>
<evidence type="ECO:0000313" key="1">
    <source>
        <dbReference type="EMBL" id="NVD41313.1"/>
    </source>
</evidence>
<dbReference type="AlphaFoldDB" id="A0A7Y6UQ41"/>
<proteinExistence type="predicted"/>
<evidence type="ECO:0000313" key="2">
    <source>
        <dbReference type="Proteomes" id="UP000520198"/>
    </source>
</evidence>
<dbReference type="EMBL" id="JABWDU010000005">
    <property type="protein sequence ID" value="NVD41313.1"/>
    <property type="molecule type" value="Genomic_DNA"/>
</dbReference>